<sequence>MMRGADGNIPTNAVFVWETVGPSPERTMGDPDEIRRALVNVQVRDSKYLTGYNLAYTIMNNLRGDDVATYLDLAIRSGSPSAMGQDSDGNHIFSMVYMMAYQEP</sequence>
<organism evidence="1">
    <name type="scientific">marine sediment metagenome</name>
    <dbReference type="NCBI Taxonomy" id="412755"/>
    <lineage>
        <taxon>unclassified sequences</taxon>
        <taxon>metagenomes</taxon>
        <taxon>ecological metagenomes</taxon>
    </lineage>
</organism>
<evidence type="ECO:0000313" key="1">
    <source>
        <dbReference type="EMBL" id="KKL12374.1"/>
    </source>
</evidence>
<proteinExistence type="predicted"/>
<dbReference type="AlphaFoldDB" id="A0A0F9AS11"/>
<name>A0A0F9AS11_9ZZZZ</name>
<accession>A0A0F9AS11</accession>
<comment type="caution">
    <text evidence="1">The sequence shown here is derived from an EMBL/GenBank/DDBJ whole genome shotgun (WGS) entry which is preliminary data.</text>
</comment>
<gene>
    <name evidence="1" type="ORF">LCGC14_2536420</name>
</gene>
<reference evidence="1" key="1">
    <citation type="journal article" date="2015" name="Nature">
        <title>Complex archaea that bridge the gap between prokaryotes and eukaryotes.</title>
        <authorList>
            <person name="Spang A."/>
            <person name="Saw J.H."/>
            <person name="Jorgensen S.L."/>
            <person name="Zaremba-Niedzwiedzka K."/>
            <person name="Martijn J."/>
            <person name="Lind A.E."/>
            <person name="van Eijk R."/>
            <person name="Schleper C."/>
            <person name="Guy L."/>
            <person name="Ettema T.J."/>
        </authorList>
    </citation>
    <scope>NUCLEOTIDE SEQUENCE</scope>
</reference>
<protein>
    <submittedName>
        <fullName evidence="1">Uncharacterized protein</fullName>
    </submittedName>
</protein>
<dbReference type="EMBL" id="LAZR01041284">
    <property type="protein sequence ID" value="KKL12374.1"/>
    <property type="molecule type" value="Genomic_DNA"/>
</dbReference>